<keyword evidence="6 10" id="KW-0594">Phospholipid biosynthesis</keyword>
<dbReference type="Gene3D" id="3.40.718.10">
    <property type="entry name" value="Isopropylmalate Dehydrogenase"/>
    <property type="match status" value="1"/>
</dbReference>
<keyword evidence="5 10" id="KW-0443">Lipid metabolism</keyword>
<evidence type="ECO:0000256" key="5">
    <source>
        <dbReference type="ARBA" id="ARBA00023098"/>
    </source>
</evidence>
<evidence type="ECO:0000256" key="11">
    <source>
        <dbReference type="SAM" id="MobiDB-lite"/>
    </source>
</evidence>
<comment type="subcellular location">
    <subcellularLocation>
        <location evidence="10">Cytoplasm</location>
    </subcellularLocation>
    <text evidence="10">Associated with the membrane possibly through PlsY.</text>
</comment>
<organism evidence="12 13">
    <name type="scientific">Cryptosporangium minutisporangium</name>
    <dbReference type="NCBI Taxonomy" id="113569"/>
    <lineage>
        <taxon>Bacteria</taxon>
        <taxon>Bacillati</taxon>
        <taxon>Actinomycetota</taxon>
        <taxon>Actinomycetes</taxon>
        <taxon>Cryptosporangiales</taxon>
        <taxon>Cryptosporangiaceae</taxon>
        <taxon>Cryptosporangium</taxon>
    </lineage>
</organism>
<reference evidence="13" key="1">
    <citation type="journal article" date="2019" name="Int. J. Syst. Evol. Microbiol.">
        <title>The Global Catalogue of Microorganisms (GCM) 10K type strain sequencing project: providing services to taxonomists for standard genome sequencing and annotation.</title>
        <authorList>
            <consortium name="The Broad Institute Genomics Platform"/>
            <consortium name="The Broad Institute Genome Sequencing Center for Infectious Disease"/>
            <person name="Wu L."/>
            <person name="Ma J."/>
        </authorList>
    </citation>
    <scope>NUCLEOTIDE SEQUENCE [LARGE SCALE GENOMIC DNA]</scope>
    <source>
        <strain evidence="13">JCM 9458</strain>
    </source>
</reference>
<dbReference type="PANTHER" id="PTHR30100">
    <property type="entry name" value="FATTY ACID/PHOSPHOLIPID SYNTHESIS PROTEIN PLSX"/>
    <property type="match status" value="1"/>
</dbReference>
<dbReference type="PIRSF" id="PIRSF002465">
    <property type="entry name" value="Phsphlp_syn_PlsX"/>
    <property type="match status" value="1"/>
</dbReference>
<evidence type="ECO:0000256" key="10">
    <source>
        <dbReference type="HAMAP-Rule" id="MF_00019"/>
    </source>
</evidence>
<dbReference type="HAMAP" id="MF_00019">
    <property type="entry name" value="PlsX"/>
    <property type="match status" value="1"/>
</dbReference>
<comment type="similarity">
    <text evidence="10">Belongs to the PlsX family.</text>
</comment>
<evidence type="ECO:0000256" key="9">
    <source>
        <dbReference type="ARBA" id="ARBA00046608"/>
    </source>
</evidence>
<name>A0ABP6T435_9ACTN</name>
<evidence type="ECO:0000256" key="4">
    <source>
        <dbReference type="ARBA" id="ARBA00022679"/>
    </source>
</evidence>
<proteinExistence type="inferred from homology"/>
<dbReference type="EC" id="2.3.1.274" evidence="8 10"/>
<comment type="function">
    <text evidence="10">Catalyzes the reversible formation of acyl-phosphate (acyl-PO(4)) from acyl-[acyl-carrier-protein] (acyl-ACP). This enzyme utilizes acyl-ACP as fatty acyl donor, but not acyl-CoA.</text>
</comment>
<evidence type="ECO:0000256" key="6">
    <source>
        <dbReference type="ARBA" id="ARBA00023209"/>
    </source>
</evidence>
<dbReference type="Pfam" id="PF02504">
    <property type="entry name" value="FA_synthesis"/>
    <property type="match status" value="1"/>
</dbReference>
<dbReference type="EMBL" id="BAAAYN010000030">
    <property type="protein sequence ID" value="GAA3391034.1"/>
    <property type="molecule type" value="Genomic_DNA"/>
</dbReference>
<evidence type="ECO:0000313" key="13">
    <source>
        <dbReference type="Proteomes" id="UP001501676"/>
    </source>
</evidence>
<feature type="region of interest" description="Disordered" evidence="11">
    <location>
        <begin position="338"/>
        <end position="375"/>
    </location>
</feature>
<evidence type="ECO:0000256" key="1">
    <source>
        <dbReference type="ARBA" id="ARBA00001232"/>
    </source>
</evidence>
<dbReference type="RefSeq" id="WP_345730375.1">
    <property type="nucleotide sequence ID" value="NZ_BAAAYN010000030.1"/>
</dbReference>
<gene>
    <name evidence="10" type="primary">plsX</name>
    <name evidence="12" type="ORF">GCM10020369_47340</name>
</gene>
<protein>
    <recommendedName>
        <fullName evidence="8 10">Phosphate acyltransferase</fullName>
        <ecNumber evidence="8 10">2.3.1.274</ecNumber>
    </recommendedName>
    <alternativeName>
        <fullName evidence="10">Acyl-ACP phosphotransacylase</fullName>
    </alternativeName>
    <alternativeName>
        <fullName evidence="10">Acyl-[acyl-carrier-protein]--phosphate acyltransferase</fullName>
    </alternativeName>
    <alternativeName>
        <fullName evidence="10">Phosphate-acyl-ACP acyltransferase</fullName>
    </alternativeName>
</protein>
<keyword evidence="2 10" id="KW-0963">Cytoplasm</keyword>
<comment type="pathway">
    <text evidence="10">Lipid metabolism; phospholipid metabolism.</text>
</comment>
<evidence type="ECO:0000256" key="2">
    <source>
        <dbReference type="ARBA" id="ARBA00022490"/>
    </source>
</evidence>
<keyword evidence="3 10" id="KW-0444">Lipid biosynthesis</keyword>
<comment type="caution">
    <text evidence="12">The sequence shown here is derived from an EMBL/GenBank/DDBJ whole genome shotgun (WGS) entry which is preliminary data.</text>
</comment>
<evidence type="ECO:0000313" key="12">
    <source>
        <dbReference type="EMBL" id="GAA3391034.1"/>
    </source>
</evidence>
<accession>A0ABP6T435</accession>
<sequence>MATRPVRVALDLLGGDRAPDVVVEGALAALAEDPQLHLVVAGPSGLRPRWASVADRVTLLPTDEGVGMADAPVRAVRNRRTSVRLAVEAVRNGAADAVVSIGPTGAAVAAAVTELGKLPGYRRPVLAAVLPAVAHPVVLLDVGAHAGASDADLVRHGRLGSAFARTALGLDWPRVGLLSVGTEPGKGDSLRKKADRGLTGSGLHYVGLVEGYDIPLGGRADVVVTDGFTGNVVLKTLEGSLALAATNDAATNGAGPNGVCSNSSCPHGAARNFASSASGVLGGGSRRAATLLGVAGTVVIGHGAAGSADVADCVALAAAAVRDNYLLHLRAVLDHSAQASEIAPPPEADPDEQHRSAARQQNRPQARMTAAPAAT</sequence>
<dbReference type="PANTHER" id="PTHR30100:SF1">
    <property type="entry name" value="PHOSPHATE ACYLTRANSFERASE"/>
    <property type="match status" value="1"/>
</dbReference>
<keyword evidence="13" id="KW-1185">Reference proteome</keyword>
<comment type="catalytic activity">
    <reaction evidence="1 10">
        <text>a fatty acyl-[ACP] + phosphate = an acyl phosphate + holo-[ACP]</text>
        <dbReference type="Rhea" id="RHEA:42292"/>
        <dbReference type="Rhea" id="RHEA-COMP:9685"/>
        <dbReference type="Rhea" id="RHEA-COMP:14125"/>
        <dbReference type="ChEBI" id="CHEBI:43474"/>
        <dbReference type="ChEBI" id="CHEBI:59918"/>
        <dbReference type="ChEBI" id="CHEBI:64479"/>
        <dbReference type="ChEBI" id="CHEBI:138651"/>
        <dbReference type="EC" id="2.3.1.274"/>
    </reaction>
</comment>
<dbReference type="InterPro" id="IPR012281">
    <property type="entry name" value="Phospholipid_synth_PlsX-like"/>
</dbReference>
<dbReference type="SUPFAM" id="SSF53659">
    <property type="entry name" value="Isocitrate/Isopropylmalate dehydrogenase-like"/>
    <property type="match status" value="1"/>
</dbReference>
<evidence type="ECO:0000256" key="3">
    <source>
        <dbReference type="ARBA" id="ARBA00022516"/>
    </source>
</evidence>
<evidence type="ECO:0000256" key="8">
    <source>
        <dbReference type="ARBA" id="ARBA00024069"/>
    </source>
</evidence>
<evidence type="ECO:0000256" key="7">
    <source>
        <dbReference type="ARBA" id="ARBA00023264"/>
    </source>
</evidence>
<dbReference type="Proteomes" id="UP001501676">
    <property type="component" value="Unassembled WGS sequence"/>
</dbReference>
<comment type="subunit">
    <text evidence="9 10">Homodimer. Probably interacts with PlsY.</text>
</comment>
<dbReference type="InterPro" id="IPR003664">
    <property type="entry name" value="FA_synthesis"/>
</dbReference>
<keyword evidence="7 10" id="KW-1208">Phospholipid metabolism</keyword>
<keyword evidence="4 10" id="KW-0808">Transferase</keyword>